<evidence type="ECO:0000256" key="10">
    <source>
        <dbReference type="ARBA" id="ARBA00023270"/>
    </source>
</evidence>
<dbReference type="PIRSF" id="PIRSF001365">
    <property type="entry name" value="DHDPS"/>
    <property type="match status" value="1"/>
</dbReference>
<sequence>SVMMKNVELKGIIPPILTPMNPDESVNLKELRNQTERMLEGGVHGLFPFGTNGEGYILSENEKIEVLEAVIDQVKHRVPVYAGTGCISTADTIRISKKAQELGADVLSIITPSFAFASQKELYDHYAEIAKHVDIPIVLYNIPARTGNKLLPETVAKLAKDVDIIMGAKDSSGDWDNLLAYINLTKDLDKGFRVLSGNDSLILPCLEAGGAGGIAGCANVYPHVLASIYYLFKAGKLEEAKAAQDSIASFRAVFKYGNPNTVVKKAVSLLGYPVGDCRRPFNYLCDEGVDALKQVLKENADQGMR</sequence>
<evidence type="ECO:0000256" key="3">
    <source>
        <dbReference type="ARBA" id="ARBA00007592"/>
    </source>
</evidence>
<dbReference type="NCBIfam" id="TIGR00674">
    <property type="entry name" value="dapA"/>
    <property type="match status" value="1"/>
</dbReference>
<keyword evidence="10" id="KW-0704">Schiff base</keyword>
<comment type="pathway">
    <text evidence="2">Amino-acid biosynthesis; L-lysine biosynthesis via DAP pathway; (S)-tetrahydrodipicolinate from L-aspartate: step 3/4.</text>
</comment>
<feature type="active site" description="Proton donor/acceptor" evidence="13">
    <location>
        <position position="140"/>
    </location>
</feature>
<dbReference type="GO" id="GO:0008840">
    <property type="term" value="F:4-hydroxy-tetrahydrodipicolinate synthase activity"/>
    <property type="evidence" value="ECO:0007669"/>
    <property type="project" value="UniProtKB-UniRule"/>
</dbReference>
<evidence type="ECO:0000256" key="13">
    <source>
        <dbReference type="PIRSR" id="PIRSR001365-1"/>
    </source>
</evidence>
<dbReference type="SMART" id="SM01130">
    <property type="entry name" value="DHDPS"/>
    <property type="match status" value="1"/>
</dbReference>
<dbReference type="GO" id="GO:0019877">
    <property type="term" value="P:diaminopimelate biosynthetic process"/>
    <property type="evidence" value="ECO:0007669"/>
    <property type="project" value="UniProtKB-KW"/>
</dbReference>
<accession>F7NMF4</accession>
<evidence type="ECO:0000313" key="15">
    <source>
        <dbReference type="EMBL" id="EGO62783.1"/>
    </source>
</evidence>
<protein>
    <recommendedName>
        <fullName evidence="4 12">4-hydroxy-tetrahydrodipicolinate synthase</fullName>
        <ecNumber evidence="4 12">4.3.3.7</ecNumber>
    </recommendedName>
</protein>
<keyword evidence="16" id="KW-1185">Reference proteome</keyword>
<dbReference type="UniPathway" id="UPA00034">
    <property type="reaction ID" value="UER00017"/>
</dbReference>
<comment type="caution">
    <text evidence="15">The sequence shown here is derived from an EMBL/GenBank/DDBJ whole genome shotgun (WGS) entry which is preliminary data.</text>
</comment>
<dbReference type="HAMAP" id="MF_00418">
    <property type="entry name" value="DapA"/>
    <property type="match status" value="1"/>
</dbReference>
<evidence type="ECO:0000256" key="6">
    <source>
        <dbReference type="ARBA" id="ARBA00022605"/>
    </source>
</evidence>
<dbReference type="Pfam" id="PF00701">
    <property type="entry name" value="DHDPS"/>
    <property type="match status" value="1"/>
</dbReference>
<evidence type="ECO:0000256" key="7">
    <source>
        <dbReference type="ARBA" id="ARBA00022915"/>
    </source>
</evidence>
<dbReference type="GO" id="GO:0009089">
    <property type="term" value="P:lysine biosynthetic process via diaminopimelate"/>
    <property type="evidence" value="ECO:0007669"/>
    <property type="project" value="UniProtKB-UniRule"/>
</dbReference>
<dbReference type="eggNOG" id="COG0329">
    <property type="taxonomic scope" value="Bacteria"/>
</dbReference>
<evidence type="ECO:0000313" key="16">
    <source>
        <dbReference type="Proteomes" id="UP000003240"/>
    </source>
</evidence>
<dbReference type="PRINTS" id="PR00146">
    <property type="entry name" value="DHPICSNTHASE"/>
</dbReference>
<keyword evidence="6" id="KW-0028">Amino-acid biosynthesis</keyword>
<evidence type="ECO:0000256" key="5">
    <source>
        <dbReference type="ARBA" id="ARBA00022490"/>
    </source>
</evidence>
<reference evidence="15 16" key="1">
    <citation type="journal article" date="2011" name="EMBO J.">
        <title>Structural diversity of bacterial flagellar motors.</title>
        <authorList>
            <person name="Chen S."/>
            <person name="Beeby M."/>
            <person name="Murphy G.E."/>
            <person name="Leadbetter J.R."/>
            <person name="Hendrixson D.R."/>
            <person name="Briegel A."/>
            <person name="Li Z."/>
            <person name="Shi J."/>
            <person name="Tocheva E.I."/>
            <person name="Muller A."/>
            <person name="Dobro M.J."/>
            <person name="Jensen G.J."/>
        </authorList>
    </citation>
    <scope>NUCLEOTIDE SEQUENCE [LARGE SCALE GENOMIC DNA]</scope>
    <source>
        <strain evidence="15 16">DSM 6540</strain>
    </source>
</reference>
<dbReference type="PANTHER" id="PTHR12128:SF66">
    <property type="entry name" value="4-HYDROXY-2-OXOGLUTARATE ALDOLASE, MITOCHONDRIAL"/>
    <property type="match status" value="1"/>
</dbReference>
<keyword evidence="9" id="KW-0456">Lyase</keyword>
<dbReference type="EC" id="4.3.3.7" evidence="4 12"/>
<feature type="non-terminal residue" evidence="15">
    <location>
        <position position="1"/>
    </location>
</feature>
<evidence type="ECO:0000256" key="12">
    <source>
        <dbReference type="NCBIfam" id="TIGR00674"/>
    </source>
</evidence>
<dbReference type="Gene3D" id="3.20.20.70">
    <property type="entry name" value="Aldolase class I"/>
    <property type="match status" value="1"/>
</dbReference>
<evidence type="ECO:0000256" key="8">
    <source>
        <dbReference type="ARBA" id="ARBA00023154"/>
    </source>
</evidence>
<comment type="similarity">
    <text evidence="3">Belongs to the DapA family.</text>
</comment>
<keyword evidence="5" id="KW-0963">Cytoplasm</keyword>
<feature type="binding site" evidence="14">
    <location>
        <position position="214"/>
    </location>
    <ligand>
        <name>pyruvate</name>
        <dbReference type="ChEBI" id="CHEBI:15361"/>
    </ligand>
</feature>
<comment type="function">
    <text evidence="1">Catalyzes the condensation of (S)-aspartate-beta-semialdehyde [(S)-ASA] and pyruvate to 4-hydroxy-tetrahydrodipicolinate (HTPA).</text>
</comment>
<dbReference type="CDD" id="cd00408">
    <property type="entry name" value="DHDPS-like"/>
    <property type="match status" value="1"/>
</dbReference>
<evidence type="ECO:0000256" key="1">
    <source>
        <dbReference type="ARBA" id="ARBA00003294"/>
    </source>
</evidence>
<dbReference type="EMBL" id="AFGF01000168">
    <property type="protein sequence ID" value="EGO62783.1"/>
    <property type="molecule type" value="Genomic_DNA"/>
</dbReference>
<evidence type="ECO:0000256" key="9">
    <source>
        <dbReference type="ARBA" id="ARBA00023239"/>
    </source>
</evidence>
<dbReference type="PANTHER" id="PTHR12128">
    <property type="entry name" value="DIHYDRODIPICOLINATE SYNTHASE"/>
    <property type="match status" value="1"/>
</dbReference>
<feature type="active site" description="Schiff-base intermediate with substrate" evidence="13">
    <location>
        <position position="169"/>
    </location>
</feature>
<dbReference type="AlphaFoldDB" id="F7NMF4"/>
<dbReference type="InterPro" id="IPR005263">
    <property type="entry name" value="DapA"/>
</dbReference>
<dbReference type="InterPro" id="IPR002220">
    <property type="entry name" value="DapA-like"/>
</dbReference>
<name>F7NMF4_9FIRM</name>
<dbReference type="InterPro" id="IPR013785">
    <property type="entry name" value="Aldolase_TIM"/>
</dbReference>
<proteinExistence type="inferred from homology"/>
<organism evidence="15 16">
    <name type="scientific">Acetonema longum DSM 6540</name>
    <dbReference type="NCBI Taxonomy" id="1009370"/>
    <lineage>
        <taxon>Bacteria</taxon>
        <taxon>Bacillati</taxon>
        <taxon>Bacillota</taxon>
        <taxon>Negativicutes</taxon>
        <taxon>Acetonemataceae</taxon>
        <taxon>Acetonema</taxon>
    </lineage>
</organism>
<evidence type="ECO:0000256" key="4">
    <source>
        <dbReference type="ARBA" id="ARBA00012086"/>
    </source>
</evidence>
<gene>
    <name evidence="15" type="ORF">ALO_16422</name>
</gene>
<evidence type="ECO:0000256" key="2">
    <source>
        <dbReference type="ARBA" id="ARBA00005120"/>
    </source>
</evidence>
<evidence type="ECO:0000256" key="14">
    <source>
        <dbReference type="PIRSR" id="PIRSR001365-2"/>
    </source>
</evidence>
<keyword evidence="8" id="KW-0457">Lysine biosynthesis</keyword>
<evidence type="ECO:0000256" key="11">
    <source>
        <dbReference type="ARBA" id="ARBA00047836"/>
    </source>
</evidence>
<dbReference type="Proteomes" id="UP000003240">
    <property type="component" value="Unassembled WGS sequence"/>
</dbReference>
<dbReference type="STRING" id="1009370.ALO_16422"/>
<comment type="catalytic activity">
    <reaction evidence="11">
        <text>L-aspartate 4-semialdehyde + pyruvate = (2S,4S)-4-hydroxy-2,3,4,5-tetrahydrodipicolinate + H2O + H(+)</text>
        <dbReference type="Rhea" id="RHEA:34171"/>
        <dbReference type="ChEBI" id="CHEBI:15361"/>
        <dbReference type="ChEBI" id="CHEBI:15377"/>
        <dbReference type="ChEBI" id="CHEBI:15378"/>
        <dbReference type="ChEBI" id="CHEBI:67139"/>
        <dbReference type="ChEBI" id="CHEBI:537519"/>
        <dbReference type="EC" id="4.3.3.7"/>
    </reaction>
</comment>
<dbReference type="SUPFAM" id="SSF51569">
    <property type="entry name" value="Aldolase"/>
    <property type="match status" value="1"/>
</dbReference>
<keyword evidence="7" id="KW-0220">Diaminopimelate biosynthesis</keyword>